<feature type="region of interest" description="Disordered" evidence="2">
    <location>
        <begin position="532"/>
        <end position="559"/>
    </location>
</feature>
<feature type="compositionally biased region" description="Basic and acidic residues" evidence="2">
    <location>
        <begin position="390"/>
        <end position="399"/>
    </location>
</feature>
<dbReference type="PANTHER" id="PTHR12096">
    <property type="entry name" value="NUCLEAR PROTEIN SKIP-RELATED"/>
    <property type="match status" value="1"/>
</dbReference>
<comment type="similarity">
    <text evidence="1">Belongs to the SNW family.</text>
</comment>
<keyword evidence="5" id="KW-1185">Reference proteome</keyword>
<protein>
    <recommendedName>
        <fullName evidence="3">SKI-interacting protein SKIP SNW domain-containing protein</fullName>
    </recommendedName>
</protein>
<sequence length="559" mass="61749">MVSLADIMPPVSAAVWDRESDDRRRRQQAQQQQQQALVTASRAAPPYGHRKGWLPRSQEDFGDGGAFPECHIAQYPLGMGKSGNGEGGGGGGSTSNALAVQLDEKGKVKYDVLARQGHAKDKIVYSRLTDLLPSAVTSEDDPELQRPSVEEIEDTTEKTRQALEKLTQGKISSAMPVRCAEKQAPAHYIRYTPSHQGVSFNSGATQRVIRMVEQPKDPMEPPKFKINKKVPRGPPSPPAPVMHSPTRKVTVKEQQEWRIPPCVSNWKNAKGYTIPLDKRLAADGRGLQSVHINEKFAKLAEALYIADRKAREQVEMRAQLEKKMAQKEKTRKEELLKGLAKKAREEHAGLRPVTAAAAGPTEDGERDRDKLRQERARERKRETAIANSSADKRGKLAARERDVTEQIALGLPQNAAAGGSEAQFDQRLFNQSHGMDTGFGDDEAYNVYDAPWRDTGNLGSGIYRPTRSSENEYGAGLDQLMSTNRFVPDRSFSGADTSASRSGPVEFQRSGAADEKDEDDLFGVIGLLSEAKKASKRNADTEERGGAGRDDRDKRRKRD</sequence>
<dbReference type="GO" id="GO:0000398">
    <property type="term" value="P:mRNA splicing, via spliceosome"/>
    <property type="evidence" value="ECO:0007669"/>
    <property type="project" value="InterPro"/>
</dbReference>
<evidence type="ECO:0000256" key="1">
    <source>
        <dbReference type="ARBA" id="ARBA00010197"/>
    </source>
</evidence>
<feature type="region of interest" description="Disordered" evidence="2">
    <location>
        <begin position="455"/>
        <end position="519"/>
    </location>
</feature>
<evidence type="ECO:0000313" key="4">
    <source>
        <dbReference type="EMBL" id="KAK3892943.1"/>
    </source>
</evidence>
<name>A0AAE1L278_PETCI</name>
<feature type="compositionally biased region" description="Basic and acidic residues" evidence="2">
    <location>
        <begin position="532"/>
        <end position="553"/>
    </location>
</feature>
<dbReference type="EMBL" id="JAWQEG010000238">
    <property type="protein sequence ID" value="KAK3892943.1"/>
    <property type="molecule type" value="Genomic_DNA"/>
</dbReference>
<reference evidence="4" key="1">
    <citation type="submission" date="2023-10" db="EMBL/GenBank/DDBJ databases">
        <title>Genome assemblies of two species of porcelain crab, Petrolisthes cinctipes and Petrolisthes manimaculis (Anomura: Porcellanidae).</title>
        <authorList>
            <person name="Angst P."/>
        </authorList>
    </citation>
    <scope>NUCLEOTIDE SEQUENCE</scope>
    <source>
        <strain evidence="4">PB745_01</strain>
        <tissue evidence="4">Gill</tissue>
    </source>
</reference>
<evidence type="ECO:0000259" key="3">
    <source>
        <dbReference type="Pfam" id="PF02731"/>
    </source>
</evidence>
<dbReference type="InterPro" id="IPR017862">
    <property type="entry name" value="SKI-int_prot_SKIP"/>
</dbReference>
<dbReference type="GO" id="GO:0005681">
    <property type="term" value="C:spliceosomal complex"/>
    <property type="evidence" value="ECO:0007669"/>
    <property type="project" value="InterPro"/>
</dbReference>
<feature type="region of interest" description="Disordered" evidence="2">
    <location>
        <begin position="216"/>
        <end position="248"/>
    </location>
</feature>
<accession>A0AAE1L278</accession>
<organism evidence="4 5">
    <name type="scientific">Petrolisthes cinctipes</name>
    <name type="common">Flat porcelain crab</name>
    <dbReference type="NCBI Taxonomy" id="88211"/>
    <lineage>
        <taxon>Eukaryota</taxon>
        <taxon>Metazoa</taxon>
        <taxon>Ecdysozoa</taxon>
        <taxon>Arthropoda</taxon>
        <taxon>Crustacea</taxon>
        <taxon>Multicrustacea</taxon>
        <taxon>Malacostraca</taxon>
        <taxon>Eumalacostraca</taxon>
        <taxon>Eucarida</taxon>
        <taxon>Decapoda</taxon>
        <taxon>Pleocyemata</taxon>
        <taxon>Anomura</taxon>
        <taxon>Galatheoidea</taxon>
        <taxon>Porcellanidae</taxon>
        <taxon>Petrolisthes</taxon>
    </lineage>
</organism>
<gene>
    <name evidence="4" type="ORF">Pcinc_003211</name>
</gene>
<evidence type="ECO:0000256" key="2">
    <source>
        <dbReference type="SAM" id="MobiDB-lite"/>
    </source>
</evidence>
<feature type="compositionally biased region" description="Basic and acidic residues" evidence="2">
    <location>
        <begin position="363"/>
        <end position="383"/>
    </location>
</feature>
<evidence type="ECO:0000313" key="5">
    <source>
        <dbReference type="Proteomes" id="UP001286313"/>
    </source>
</evidence>
<proteinExistence type="inferred from homology"/>
<feature type="domain" description="SKI-interacting protein SKIP SNW" evidence="3">
    <location>
        <begin position="187"/>
        <end position="346"/>
    </location>
</feature>
<comment type="caution">
    <text evidence="4">The sequence shown here is derived from an EMBL/GenBank/DDBJ whole genome shotgun (WGS) entry which is preliminary data.</text>
</comment>
<dbReference type="AlphaFoldDB" id="A0AAE1L278"/>
<dbReference type="InterPro" id="IPR004015">
    <property type="entry name" value="SKI-int_prot_SKIP_SNW-dom"/>
</dbReference>
<feature type="region of interest" description="Disordered" evidence="2">
    <location>
        <begin position="136"/>
        <end position="157"/>
    </location>
</feature>
<feature type="region of interest" description="Disordered" evidence="2">
    <location>
        <begin position="1"/>
        <end position="67"/>
    </location>
</feature>
<feature type="region of interest" description="Disordered" evidence="2">
    <location>
        <begin position="342"/>
        <end position="399"/>
    </location>
</feature>
<dbReference type="Pfam" id="PF02731">
    <property type="entry name" value="SKIP_SNW"/>
    <property type="match status" value="1"/>
</dbReference>
<dbReference type="Proteomes" id="UP001286313">
    <property type="component" value="Unassembled WGS sequence"/>
</dbReference>